<sequence>MSDSNPRVTDHPIDPQFVNRWSPRAYASDEITEQELFSILEAARWAPSSYNSQPWRFVFARRGTPHWTKLLGLLNDFNRSWAENASALVVVLSKTTFAAPGSADEKPAPTHSFDAGSAWGYLALQASLSGWHAHGMAGFDKEKTRTELAIPDNIAIEAVIAIGKIGDKAMLPAGLQEKEKPSPRLPLTSLVSEGTFKAS</sequence>
<evidence type="ECO:0000256" key="3">
    <source>
        <dbReference type="SAM" id="MobiDB-lite"/>
    </source>
</evidence>
<dbReference type="InterPro" id="IPR000415">
    <property type="entry name" value="Nitroreductase-like"/>
</dbReference>
<dbReference type="EMBL" id="JACHHQ010000003">
    <property type="protein sequence ID" value="MBB5199712.1"/>
    <property type="molecule type" value="Genomic_DNA"/>
</dbReference>
<dbReference type="InterPro" id="IPR029479">
    <property type="entry name" value="Nitroreductase"/>
</dbReference>
<dbReference type="PANTHER" id="PTHR43673">
    <property type="entry name" value="NAD(P)H NITROREDUCTASE YDGI-RELATED"/>
    <property type="match status" value="1"/>
</dbReference>
<keyword evidence="6" id="KW-1185">Reference proteome</keyword>
<accession>A0A840RRD7</accession>
<evidence type="ECO:0000259" key="4">
    <source>
        <dbReference type="Pfam" id="PF00881"/>
    </source>
</evidence>
<dbReference type="Proteomes" id="UP000571084">
    <property type="component" value="Unassembled WGS sequence"/>
</dbReference>
<evidence type="ECO:0000313" key="5">
    <source>
        <dbReference type="EMBL" id="MBB5199712.1"/>
    </source>
</evidence>
<evidence type="ECO:0000256" key="2">
    <source>
        <dbReference type="ARBA" id="ARBA00023002"/>
    </source>
</evidence>
<organism evidence="5 6">
    <name type="scientific">Glaciimonas immobilis</name>
    <dbReference type="NCBI Taxonomy" id="728004"/>
    <lineage>
        <taxon>Bacteria</taxon>
        <taxon>Pseudomonadati</taxon>
        <taxon>Pseudomonadota</taxon>
        <taxon>Betaproteobacteria</taxon>
        <taxon>Burkholderiales</taxon>
        <taxon>Oxalobacteraceae</taxon>
        <taxon>Glaciimonas</taxon>
    </lineage>
</organism>
<dbReference type="Pfam" id="PF00881">
    <property type="entry name" value="Nitroreductase"/>
    <property type="match status" value="1"/>
</dbReference>
<keyword evidence="2" id="KW-0560">Oxidoreductase</keyword>
<feature type="domain" description="Nitroreductase" evidence="4">
    <location>
        <begin position="19"/>
        <end position="60"/>
    </location>
</feature>
<dbReference type="PANTHER" id="PTHR43673:SF10">
    <property type="entry name" value="NADH DEHYDROGENASE_NAD(P)H NITROREDUCTASE XCC3605-RELATED"/>
    <property type="match status" value="1"/>
</dbReference>
<evidence type="ECO:0000313" key="6">
    <source>
        <dbReference type="Proteomes" id="UP000571084"/>
    </source>
</evidence>
<comment type="similarity">
    <text evidence="1">Belongs to the nitroreductase family.</text>
</comment>
<dbReference type="Gene3D" id="3.40.109.10">
    <property type="entry name" value="NADH Oxidase"/>
    <property type="match status" value="1"/>
</dbReference>
<feature type="region of interest" description="Disordered" evidence="3">
    <location>
        <begin position="176"/>
        <end position="199"/>
    </location>
</feature>
<dbReference type="RefSeq" id="WP_168056106.1">
    <property type="nucleotide sequence ID" value="NZ_JAAOZT010000009.1"/>
</dbReference>
<comment type="caution">
    <text evidence="5">The sequence shown here is derived from an EMBL/GenBank/DDBJ whole genome shotgun (WGS) entry which is preliminary data.</text>
</comment>
<name>A0A840RRD7_9BURK</name>
<protein>
    <submittedName>
        <fullName evidence="5">Nitroreductase</fullName>
    </submittedName>
</protein>
<dbReference type="GO" id="GO:0016491">
    <property type="term" value="F:oxidoreductase activity"/>
    <property type="evidence" value="ECO:0007669"/>
    <property type="project" value="UniProtKB-KW"/>
</dbReference>
<dbReference type="CDD" id="cd02138">
    <property type="entry name" value="TdsD-like"/>
    <property type="match status" value="1"/>
</dbReference>
<evidence type="ECO:0000256" key="1">
    <source>
        <dbReference type="ARBA" id="ARBA00007118"/>
    </source>
</evidence>
<dbReference type="AlphaFoldDB" id="A0A840RRD7"/>
<proteinExistence type="inferred from homology"/>
<dbReference type="SUPFAM" id="SSF55469">
    <property type="entry name" value="FMN-dependent nitroreductase-like"/>
    <property type="match status" value="1"/>
</dbReference>
<reference evidence="5 6" key="1">
    <citation type="submission" date="2020-08" db="EMBL/GenBank/DDBJ databases">
        <title>Genomic Encyclopedia of Type Strains, Phase IV (KMG-IV): sequencing the most valuable type-strain genomes for metagenomic binning, comparative biology and taxonomic classification.</title>
        <authorList>
            <person name="Goeker M."/>
        </authorList>
    </citation>
    <scope>NUCLEOTIDE SEQUENCE [LARGE SCALE GENOMIC DNA]</scope>
    <source>
        <strain evidence="5 6">DSM 23240</strain>
    </source>
</reference>
<gene>
    <name evidence="5" type="ORF">HNR39_001544</name>
</gene>